<keyword evidence="2" id="KW-0285">Flavoprotein</keyword>
<accession>A0A0D2Y6F9</accession>
<dbReference type="Pfam" id="PF01494">
    <property type="entry name" value="FAD_binding_3"/>
    <property type="match status" value="1"/>
</dbReference>
<dbReference type="Proteomes" id="UP000002489">
    <property type="component" value="Unassembled WGS sequence"/>
</dbReference>
<feature type="domain" description="FAD-binding" evidence="7">
    <location>
        <begin position="8"/>
        <end position="65"/>
    </location>
</feature>
<protein>
    <recommendedName>
        <fullName evidence="10">FAD-binding domain-containing protein</fullName>
    </recommendedName>
</protein>
<keyword evidence="5" id="KW-0560">Oxidoreductase</keyword>
<dbReference type="GO" id="GO:0016787">
    <property type="term" value="F:hydrolase activity"/>
    <property type="evidence" value="ECO:0007669"/>
    <property type="project" value="UniProtKB-KW"/>
</dbReference>
<dbReference type="GO" id="GO:0071949">
    <property type="term" value="F:FAD binding"/>
    <property type="evidence" value="ECO:0007669"/>
    <property type="project" value="InterPro"/>
</dbReference>
<evidence type="ECO:0000313" key="8">
    <source>
        <dbReference type="EnsemblFungi" id="FOXG_11869P0"/>
    </source>
</evidence>
<reference evidence="8" key="2">
    <citation type="submission" date="2025-08" db="UniProtKB">
        <authorList>
            <consortium name="EnsemblFungi"/>
        </authorList>
    </citation>
    <scope>IDENTIFICATION</scope>
    <source>
        <strain evidence="8">4287 / CBS 123668 / FGSC 9935 / NRRL 34936</strain>
    </source>
</reference>
<name>A0A0D2Y6F9_FUSOF</name>
<dbReference type="InterPro" id="IPR036928">
    <property type="entry name" value="AS_sf"/>
</dbReference>
<dbReference type="Pfam" id="PF01425">
    <property type="entry name" value="Amidase"/>
    <property type="match status" value="1"/>
</dbReference>
<reference evidence="9" key="1">
    <citation type="journal article" date="2012" name="Mol. Plant Microbe Interact.">
        <title>A highly conserved effector in Fusarium oxysporum is required for full virulence on Arabidopsis.</title>
        <authorList>
            <person name="Thatcher L.F."/>
            <person name="Gardiner D.M."/>
            <person name="Kazan K."/>
            <person name="Manners J."/>
        </authorList>
    </citation>
    <scope>NUCLEOTIDE SEQUENCE [LARGE SCALE GENOMIC DNA]</scope>
    <source>
        <strain evidence="9">Fo5176</strain>
    </source>
</reference>
<keyword evidence="3" id="KW-0378">Hydrolase</keyword>
<dbReference type="PANTHER" id="PTHR46072:SF2">
    <property type="entry name" value="AMIDASE (EUROFUNG)"/>
    <property type="match status" value="1"/>
</dbReference>
<keyword evidence="4" id="KW-0274">FAD</keyword>
<evidence type="ECO:0000256" key="1">
    <source>
        <dbReference type="ARBA" id="ARBA00009199"/>
    </source>
</evidence>
<dbReference type="InterPro" id="IPR023631">
    <property type="entry name" value="Amidase_dom"/>
</dbReference>
<dbReference type="InterPro" id="IPR002938">
    <property type="entry name" value="FAD-bd"/>
</dbReference>
<feature type="domain" description="Amidase" evidence="6">
    <location>
        <begin position="191"/>
        <end position="280"/>
    </location>
</feature>
<dbReference type="AlphaFoldDB" id="A0A0D2Y6F9"/>
<evidence type="ECO:0000256" key="4">
    <source>
        <dbReference type="ARBA" id="ARBA00022827"/>
    </source>
</evidence>
<evidence type="ECO:0000259" key="7">
    <source>
        <dbReference type="Pfam" id="PF01494"/>
    </source>
</evidence>
<organism evidence="8 9">
    <name type="scientific">Fusarium oxysporum (strain Fo5176)</name>
    <name type="common">Fusarium vascular wilt</name>
    <dbReference type="NCBI Taxonomy" id="660025"/>
    <lineage>
        <taxon>Eukaryota</taxon>
        <taxon>Fungi</taxon>
        <taxon>Dikarya</taxon>
        <taxon>Ascomycota</taxon>
        <taxon>Pezizomycotina</taxon>
        <taxon>Sordariomycetes</taxon>
        <taxon>Hypocreomycetidae</taxon>
        <taxon>Hypocreales</taxon>
        <taxon>Nectriaceae</taxon>
        <taxon>Fusarium</taxon>
        <taxon>Fusarium oxysporum species complex</taxon>
    </lineage>
</organism>
<evidence type="ECO:0008006" key="10">
    <source>
        <dbReference type="Google" id="ProtNLM"/>
    </source>
</evidence>
<dbReference type="GO" id="GO:0016491">
    <property type="term" value="F:oxidoreductase activity"/>
    <property type="evidence" value="ECO:0007669"/>
    <property type="project" value="UniProtKB-KW"/>
</dbReference>
<comment type="similarity">
    <text evidence="1">Belongs to the amidase family.</text>
</comment>
<evidence type="ECO:0000313" key="9">
    <source>
        <dbReference type="Proteomes" id="UP000002489"/>
    </source>
</evidence>
<evidence type="ECO:0000256" key="5">
    <source>
        <dbReference type="ARBA" id="ARBA00023002"/>
    </source>
</evidence>
<dbReference type="PANTHER" id="PTHR46072">
    <property type="entry name" value="AMIDASE-RELATED-RELATED"/>
    <property type="match status" value="1"/>
</dbReference>
<dbReference type="Gene3D" id="3.50.50.60">
    <property type="entry name" value="FAD/NAD(P)-binding domain"/>
    <property type="match status" value="1"/>
</dbReference>
<sequence length="291" mass="31828">MTIQSNEFNVAIVGAGVAGLALAMALHRKGVPFTIYEEAKEYSVVGAGIGFGPNGMQALDMIELGFRTLYEALCVGNKPADAQWVFFEECLLEPDLGDDKPWNGDRKSAWGHKDYVRKSAGIPLLPRKMIMVVAIFCLAIRNSYEYWMSVRCHGPGLILSLRSVQYATRNSQSPMVTAEAVVLAHIANQRSPLEIYFDEALQQARELEAFQQKLGRLMGPLHGVPVSLKDQFGLEGLDSILGYVGRAFKAAVSDCVLVKVLKQLGTVIIAKTNLPPSILVRKSIESLASMA</sequence>
<dbReference type="SUPFAM" id="SSF51905">
    <property type="entry name" value="FAD/NAD(P)-binding domain"/>
    <property type="match status" value="1"/>
</dbReference>
<proteinExistence type="inferred from homology"/>
<evidence type="ECO:0000256" key="2">
    <source>
        <dbReference type="ARBA" id="ARBA00022630"/>
    </source>
</evidence>
<dbReference type="SUPFAM" id="SSF75304">
    <property type="entry name" value="Amidase signature (AS) enzymes"/>
    <property type="match status" value="1"/>
</dbReference>
<dbReference type="InterPro" id="IPR036188">
    <property type="entry name" value="FAD/NAD-bd_sf"/>
</dbReference>
<dbReference type="Gene3D" id="3.90.1300.10">
    <property type="entry name" value="Amidase signature (AS) domain"/>
    <property type="match status" value="1"/>
</dbReference>
<evidence type="ECO:0000259" key="6">
    <source>
        <dbReference type="Pfam" id="PF01425"/>
    </source>
</evidence>
<dbReference type="STRING" id="426428.A0A0D2Y6F9"/>
<evidence type="ECO:0000256" key="3">
    <source>
        <dbReference type="ARBA" id="ARBA00022801"/>
    </source>
</evidence>
<dbReference type="EnsemblFungi" id="FOXG_11869T0">
    <property type="protein sequence ID" value="FOXG_11869P0"/>
    <property type="gene ID" value="FOXG_11869"/>
</dbReference>